<proteinExistence type="predicted"/>
<protein>
    <submittedName>
        <fullName evidence="1">Uncharacterized protein</fullName>
    </submittedName>
</protein>
<reference evidence="1" key="2">
    <citation type="journal article" date="2015" name="Data Brief">
        <title>Shoot transcriptome of the giant reed, Arundo donax.</title>
        <authorList>
            <person name="Barrero R.A."/>
            <person name="Guerrero F.D."/>
            <person name="Moolhuijzen P."/>
            <person name="Goolsby J.A."/>
            <person name="Tidwell J."/>
            <person name="Bellgard S.E."/>
            <person name="Bellgard M.I."/>
        </authorList>
    </citation>
    <scope>NUCLEOTIDE SEQUENCE</scope>
    <source>
        <tissue evidence="1">Shoot tissue taken approximately 20 cm above the soil surface</tissue>
    </source>
</reference>
<name>A0A0A9BKS5_ARUDO</name>
<organism evidence="1">
    <name type="scientific">Arundo donax</name>
    <name type="common">Giant reed</name>
    <name type="synonym">Donax arundinaceus</name>
    <dbReference type="NCBI Taxonomy" id="35708"/>
    <lineage>
        <taxon>Eukaryota</taxon>
        <taxon>Viridiplantae</taxon>
        <taxon>Streptophyta</taxon>
        <taxon>Embryophyta</taxon>
        <taxon>Tracheophyta</taxon>
        <taxon>Spermatophyta</taxon>
        <taxon>Magnoliopsida</taxon>
        <taxon>Liliopsida</taxon>
        <taxon>Poales</taxon>
        <taxon>Poaceae</taxon>
        <taxon>PACMAD clade</taxon>
        <taxon>Arundinoideae</taxon>
        <taxon>Arundineae</taxon>
        <taxon>Arundo</taxon>
    </lineage>
</organism>
<dbReference type="EMBL" id="GBRH01238013">
    <property type="protein sequence ID" value="JAD59882.1"/>
    <property type="molecule type" value="Transcribed_RNA"/>
</dbReference>
<sequence length="55" mass="5605">MACCPTISTAAFTPALAAEAAAAFSFLRSLANRWPGPRSRSIASIPRFAPAPAAA</sequence>
<dbReference type="AlphaFoldDB" id="A0A0A9BKS5"/>
<evidence type="ECO:0000313" key="1">
    <source>
        <dbReference type="EMBL" id="JAD59882.1"/>
    </source>
</evidence>
<reference evidence="1" key="1">
    <citation type="submission" date="2014-09" db="EMBL/GenBank/DDBJ databases">
        <authorList>
            <person name="Magalhaes I.L.F."/>
            <person name="Oliveira U."/>
            <person name="Santos F.R."/>
            <person name="Vidigal T.H.D.A."/>
            <person name="Brescovit A.D."/>
            <person name="Santos A.J."/>
        </authorList>
    </citation>
    <scope>NUCLEOTIDE SEQUENCE</scope>
    <source>
        <tissue evidence="1">Shoot tissue taken approximately 20 cm above the soil surface</tissue>
    </source>
</reference>
<accession>A0A0A9BKS5</accession>